<keyword evidence="8 12" id="KW-0131">Cell cycle</keyword>
<sequence length="429" mass="45196">MDRIRIIGGNKLNGTIPISGAKNAALPLMIAALLTDETLILENVPRLADVALLQRILGNHGVDIMSAGKRPGDREHQGQTLHISAANIIDTTAPYDLVSRMRASFWVIGPLLARMKEAKVSLPGGCAIGTRPVDLLIMALEKLGAEIVIDGGYAVARAPQGLHGATIDFPKVTVSGTHVALMAATLAAGTTIITNAACEPEIADVADCLNKMGAKVSGAGTPRIVIEGVAKLHGARHAVLPDRIETGTYAMAVAMTGGDVQLQGARPELLQSALDVLTQAGATITQNNEGIRVQRNGAGIRPVEVSTAPYPGFPTDLQAQLMALMTRAEGASHITETIFENRFMHVQELARFGARITLDGETATIEGRPTLRGAPVMATDLRASVSLVIAALAAEGETMVNRIYHLDRGFERLEEKLSACGASIERISG</sequence>
<feature type="binding site" evidence="12">
    <location>
        <begin position="22"/>
        <end position="23"/>
    </location>
    <ligand>
        <name>phosphoenolpyruvate</name>
        <dbReference type="ChEBI" id="CHEBI:58702"/>
    </ligand>
</feature>
<evidence type="ECO:0000256" key="1">
    <source>
        <dbReference type="ARBA" id="ARBA00004496"/>
    </source>
</evidence>
<protein>
    <recommendedName>
        <fullName evidence="12">UDP-N-acetylglucosamine 1-carboxyvinyltransferase</fullName>
        <ecNumber evidence="12">2.5.1.7</ecNumber>
    </recommendedName>
    <alternativeName>
        <fullName evidence="12">Enoylpyruvate transferase</fullName>
    </alternativeName>
    <alternativeName>
        <fullName evidence="12">UDP-N-acetylglucosamine enolpyruvyl transferase</fullName>
        <shortName evidence="12">EPT</shortName>
    </alternativeName>
</protein>
<dbReference type="Gene3D" id="3.65.10.10">
    <property type="entry name" value="Enolpyruvate transferase domain"/>
    <property type="match status" value="2"/>
</dbReference>
<comment type="similarity">
    <text evidence="10 12">Belongs to the EPSP synthase family. MurA subfamily.</text>
</comment>
<keyword evidence="5 12" id="KW-0808">Transferase</keyword>
<feature type="active site" description="Proton donor" evidence="12">
    <location>
        <position position="126"/>
    </location>
</feature>
<evidence type="ECO:0000256" key="12">
    <source>
        <dbReference type="HAMAP-Rule" id="MF_00111"/>
    </source>
</evidence>
<dbReference type="InterPro" id="IPR013792">
    <property type="entry name" value="RNA3'P_cycl/enolpyr_Trfase_a/b"/>
</dbReference>
<comment type="pathway">
    <text evidence="2 12">Cell wall biogenesis; peptidoglycan biosynthesis.</text>
</comment>
<dbReference type="InterPro" id="IPR050068">
    <property type="entry name" value="MurA_subfamily"/>
</dbReference>
<comment type="catalytic activity">
    <reaction evidence="11 12">
        <text>phosphoenolpyruvate + UDP-N-acetyl-alpha-D-glucosamine = UDP-N-acetyl-3-O-(1-carboxyvinyl)-alpha-D-glucosamine + phosphate</text>
        <dbReference type="Rhea" id="RHEA:18681"/>
        <dbReference type="ChEBI" id="CHEBI:43474"/>
        <dbReference type="ChEBI" id="CHEBI:57705"/>
        <dbReference type="ChEBI" id="CHEBI:58702"/>
        <dbReference type="ChEBI" id="CHEBI:68483"/>
        <dbReference type="EC" id="2.5.1.7"/>
    </reaction>
</comment>
<comment type="function">
    <text evidence="12">Cell wall formation. Adds enolpyruvyl to UDP-N-acetylglucosamine.</text>
</comment>
<dbReference type="GO" id="GO:0008760">
    <property type="term" value="F:UDP-N-acetylglucosamine 1-carboxyvinyltransferase activity"/>
    <property type="evidence" value="ECO:0007669"/>
    <property type="project" value="UniProtKB-EC"/>
</dbReference>
<dbReference type="InterPro" id="IPR001986">
    <property type="entry name" value="Enolpyruvate_Tfrase_dom"/>
</dbReference>
<evidence type="ECO:0000256" key="4">
    <source>
        <dbReference type="ARBA" id="ARBA00022618"/>
    </source>
</evidence>
<name>A0ABY8BSL9_AFICR</name>
<dbReference type="Proteomes" id="UP001213907">
    <property type="component" value="Chromosome"/>
</dbReference>
<dbReference type="RefSeq" id="WP_275246923.1">
    <property type="nucleotide sequence ID" value="NZ_BAABDX010000001.1"/>
</dbReference>
<comment type="subcellular location">
    <subcellularLocation>
        <location evidence="1 12">Cytoplasm</location>
    </subcellularLocation>
</comment>
<dbReference type="EC" id="2.5.1.7" evidence="12"/>
<evidence type="ECO:0000259" key="13">
    <source>
        <dbReference type="Pfam" id="PF00275"/>
    </source>
</evidence>
<comment type="caution">
    <text evidence="12">Lacks conserved residue(s) required for the propagation of feature annotation.</text>
</comment>
<dbReference type="SUPFAM" id="SSF55205">
    <property type="entry name" value="EPT/RTPC-like"/>
    <property type="match status" value="1"/>
</dbReference>
<keyword evidence="12" id="KW-0670">Pyruvate</keyword>
<dbReference type="PANTHER" id="PTHR43783">
    <property type="entry name" value="UDP-N-ACETYLGLUCOSAMINE 1-CARBOXYVINYLTRANSFERASE"/>
    <property type="match status" value="1"/>
</dbReference>
<keyword evidence="4 12" id="KW-0132">Cell division</keyword>
<evidence type="ECO:0000256" key="10">
    <source>
        <dbReference type="ARBA" id="ARBA00038367"/>
    </source>
</evidence>
<feature type="binding site" evidence="12">
    <location>
        <position position="102"/>
    </location>
    <ligand>
        <name>UDP-N-acetyl-alpha-D-glucosamine</name>
        <dbReference type="ChEBI" id="CHEBI:57705"/>
    </ligand>
</feature>
<dbReference type="PANTHER" id="PTHR43783:SF1">
    <property type="entry name" value="UDP-N-ACETYLGLUCOSAMINE 1-CARBOXYVINYLTRANSFERASE"/>
    <property type="match status" value="1"/>
</dbReference>
<evidence type="ECO:0000256" key="11">
    <source>
        <dbReference type="ARBA" id="ARBA00047527"/>
    </source>
</evidence>
<dbReference type="EMBL" id="CP113162">
    <property type="protein sequence ID" value="WEF51317.1"/>
    <property type="molecule type" value="Genomic_DNA"/>
</dbReference>
<dbReference type="CDD" id="cd01555">
    <property type="entry name" value="UdpNAET"/>
    <property type="match status" value="1"/>
</dbReference>
<evidence type="ECO:0000256" key="5">
    <source>
        <dbReference type="ARBA" id="ARBA00022679"/>
    </source>
</evidence>
<gene>
    <name evidence="12 14" type="primary">murA</name>
    <name evidence="14" type="ORF">AFIC_002898</name>
</gene>
<dbReference type="InterPro" id="IPR036968">
    <property type="entry name" value="Enolpyruvate_Tfrase_sf"/>
</dbReference>
<accession>A0ABY8BSL9</accession>
<feature type="domain" description="Enolpyruvate transferase" evidence="13">
    <location>
        <begin position="8"/>
        <end position="417"/>
    </location>
</feature>
<evidence type="ECO:0000256" key="2">
    <source>
        <dbReference type="ARBA" id="ARBA00004752"/>
    </source>
</evidence>
<dbReference type="InterPro" id="IPR005750">
    <property type="entry name" value="UDP_GlcNAc_COvinyl_MurA"/>
</dbReference>
<evidence type="ECO:0000256" key="3">
    <source>
        <dbReference type="ARBA" id="ARBA00022490"/>
    </source>
</evidence>
<dbReference type="Pfam" id="PF00275">
    <property type="entry name" value="EPSP_synthase"/>
    <property type="match status" value="1"/>
</dbReference>
<feature type="binding site" evidence="12">
    <location>
        <position position="338"/>
    </location>
    <ligand>
        <name>UDP-N-acetyl-alpha-D-glucosamine</name>
        <dbReference type="ChEBI" id="CHEBI:57705"/>
    </ligand>
</feature>
<dbReference type="NCBIfam" id="NF006873">
    <property type="entry name" value="PRK09369.1"/>
    <property type="match status" value="1"/>
</dbReference>
<keyword evidence="7 12" id="KW-0573">Peptidoglycan synthesis</keyword>
<keyword evidence="3 12" id="KW-0963">Cytoplasm</keyword>
<keyword evidence="15" id="KW-1185">Reference proteome</keyword>
<keyword evidence="9 12" id="KW-0961">Cell wall biogenesis/degradation</keyword>
<reference evidence="14 15" key="1">
    <citation type="submission" date="2022-11" db="EMBL/GenBank/DDBJ databases">
        <authorList>
            <person name="Siebert D."/>
            <person name="Busche T."/>
            <person name="Saydam E."/>
            <person name="Kalinowski J."/>
            <person name="Ruckert C."/>
            <person name="Blombach B."/>
        </authorList>
    </citation>
    <scope>NUCLEOTIDE SEQUENCE [LARGE SCALE GENOMIC DNA]</scope>
    <source>
        <strain evidence="14 15">DSM 1083</strain>
    </source>
</reference>
<dbReference type="NCBIfam" id="TIGR01072">
    <property type="entry name" value="murA"/>
    <property type="match status" value="1"/>
</dbReference>
<dbReference type="HAMAP" id="MF_00111">
    <property type="entry name" value="MurA"/>
    <property type="match status" value="1"/>
</dbReference>
<evidence type="ECO:0000256" key="8">
    <source>
        <dbReference type="ARBA" id="ARBA00023306"/>
    </source>
</evidence>
<feature type="binding site" evidence="12">
    <location>
        <begin position="131"/>
        <end position="135"/>
    </location>
    <ligand>
        <name>UDP-N-acetyl-alpha-D-glucosamine</name>
        <dbReference type="ChEBI" id="CHEBI:57705"/>
    </ligand>
</feature>
<feature type="binding site" evidence="12">
    <location>
        <position position="316"/>
    </location>
    <ligand>
        <name>UDP-N-acetyl-alpha-D-glucosamine</name>
        <dbReference type="ChEBI" id="CHEBI:57705"/>
    </ligand>
</feature>
<organism evidence="14 15">
    <name type="scientific">Afipia carboxydohydrogena</name>
    <name type="common">Pseudomonas carboxydohydrogena</name>
    <dbReference type="NCBI Taxonomy" id="290"/>
    <lineage>
        <taxon>Bacteria</taxon>
        <taxon>Pseudomonadati</taxon>
        <taxon>Pseudomonadota</taxon>
        <taxon>Alphaproteobacteria</taxon>
        <taxon>Hyphomicrobiales</taxon>
        <taxon>Nitrobacteraceae</taxon>
        <taxon>Afipia</taxon>
    </lineage>
</organism>
<proteinExistence type="inferred from homology"/>
<feature type="modified residue" description="2-(S-cysteinyl)pyruvic acid O-phosphothioketal" evidence="12">
    <location>
        <position position="126"/>
    </location>
</feature>
<keyword evidence="6 12" id="KW-0133">Cell shape</keyword>
<evidence type="ECO:0000256" key="6">
    <source>
        <dbReference type="ARBA" id="ARBA00022960"/>
    </source>
</evidence>
<evidence type="ECO:0000313" key="15">
    <source>
        <dbReference type="Proteomes" id="UP001213907"/>
    </source>
</evidence>
<evidence type="ECO:0000256" key="9">
    <source>
        <dbReference type="ARBA" id="ARBA00023316"/>
    </source>
</evidence>
<evidence type="ECO:0000256" key="7">
    <source>
        <dbReference type="ARBA" id="ARBA00022984"/>
    </source>
</evidence>
<evidence type="ECO:0000313" key="14">
    <source>
        <dbReference type="EMBL" id="WEF51317.1"/>
    </source>
</evidence>